<evidence type="ECO:0000313" key="3">
    <source>
        <dbReference type="Proteomes" id="UP001165065"/>
    </source>
</evidence>
<feature type="transmembrane region" description="Helical" evidence="1">
    <location>
        <begin position="67"/>
        <end position="87"/>
    </location>
</feature>
<protein>
    <submittedName>
        <fullName evidence="2">Uncharacterized protein</fullName>
    </submittedName>
</protein>
<proteinExistence type="predicted"/>
<feature type="transmembrane region" description="Helical" evidence="1">
    <location>
        <begin position="306"/>
        <end position="324"/>
    </location>
</feature>
<keyword evidence="1" id="KW-0812">Transmembrane</keyword>
<feature type="transmembrane region" description="Helical" evidence="1">
    <location>
        <begin position="178"/>
        <end position="205"/>
    </location>
</feature>
<evidence type="ECO:0000313" key="2">
    <source>
        <dbReference type="EMBL" id="GMI46448.1"/>
    </source>
</evidence>
<dbReference type="EMBL" id="BRYA01000298">
    <property type="protein sequence ID" value="GMI46448.1"/>
    <property type="molecule type" value="Genomic_DNA"/>
</dbReference>
<feature type="transmembrane region" description="Helical" evidence="1">
    <location>
        <begin position="38"/>
        <end position="61"/>
    </location>
</feature>
<keyword evidence="1" id="KW-0472">Membrane</keyword>
<evidence type="ECO:0000256" key="1">
    <source>
        <dbReference type="SAM" id="Phobius"/>
    </source>
</evidence>
<accession>A0A9W7GLD9</accession>
<feature type="transmembrane region" description="Helical" evidence="1">
    <location>
        <begin position="225"/>
        <end position="243"/>
    </location>
</feature>
<dbReference type="OrthoDB" id="10303065at2759"/>
<comment type="caution">
    <text evidence="2">The sequence shown here is derived from an EMBL/GenBank/DDBJ whole genome shotgun (WGS) entry which is preliminary data.</text>
</comment>
<keyword evidence="3" id="KW-1185">Reference proteome</keyword>
<feature type="transmembrane region" description="Helical" evidence="1">
    <location>
        <begin position="264"/>
        <end position="286"/>
    </location>
</feature>
<dbReference type="AlphaFoldDB" id="A0A9W7GLD9"/>
<keyword evidence="1" id="KW-1133">Transmembrane helix</keyword>
<reference evidence="3" key="1">
    <citation type="journal article" date="2023" name="Commun. Biol.">
        <title>Genome analysis of Parmales, the sister group of diatoms, reveals the evolutionary specialization of diatoms from phago-mixotrophs to photoautotrophs.</title>
        <authorList>
            <person name="Ban H."/>
            <person name="Sato S."/>
            <person name="Yoshikawa S."/>
            <person name="Yamada K."/>
            <person name="Nakamura Y."/>
            <person name="Ichinomiya M."/>
            <person name="Sato N."/>
            <person name="Blanc-Mathieu R."/>
            <person name="Endo H."/>
            <person name="Kuwata A."/>
            <person name="Ogata H."/>
        </authorList>
    </citation>
    <scope>NUCLEOTIDE SEQUENCE [LARGE SCALE GENOMIC DNA]</scope>
</reference>
<dbReference type="Proteomes" id="UP001165065">
    <property type="component" value="Unassembled WGS sequence"/>
</dbReference>
<sequence>MSPKRPSFIETYRKLVSYVTFPDSVTAMFPELTIRQKYVLYGVVVFCIVGEWLGILITNVANNSSNLTYYVTLSNSAIAPTCLYLMYQAIIEGHHTMVIDTVFALFSGTASTFYHFCDEEEDRLPYCEVYECVHCGNGTKYTNDFPEIDYYPEINRCCATIGSAEAYEKLQHLDFGSAYFLVCMTILMVAKISPVAVKVVVYLAVFKVCWEAMTYENRFGKGAGMVFLVACTCSLLIFIRITFIIRKFKEKNPEGGTKGALKNLYKACPLRWLALSQLLAFCGVYARFGMEDENTGLRKDYAVPHAFWHIGVMSATVFLSKFAVDFNANCKTSWMGGQGDESRDGTQMVKVEVRWTREQSDELSVETLTRKFLVPSSIS</sequence>
<name>A0A9W7GLD9_9STRA</name>
<gene>
    <name evidence="2" type="ORF">TrCOL_g923</name>
</gene>
<organism evidence="2 3">
    <name type="scientific">Triparma columacea</name>
    <dbReference type="NCBI Taxonomy" id="722753"/>
    <lineage>
        <taxon>Eukaryota</taxon>
        <taxon>Sar</taxon>
        <taxon>Stramenopiles</taxon>
        <taxon>Ochrophyta</taxon>
        <taxon>Bolidophyceae</taxon>
        <taxon>Parmales</taxon>
        <taxon>Triparmaceae</taxon>
        <taxon>Triparma</taxon>
    </lineage>
</organism>